<keyword evidence="2" id="KW-1185">Reference proteome</keyword>
<dbReference type="Proteomes" id="UP000789396">
    <property type="component" value="Unassembled WGS sequence"/>
</dbReference>
<dbReference type="OrthoDB" id="2425600at2759"/>
<organism evidence="1 2">
    <name type="scientific">Racocetra fulgida</name>
    <dbReference type="NCBI Taxonomy" id="60492"/>
    <lineage>
        <taxon>Eukaryota</taxon>
        <taxon>Fungi</taxon>
        <taxon>Fungi incertae sedis</taxon>
        <taxon>Mucoromycota</taxon>
        <taxon>Glomeromycotina</taxon>
        <taxon>Glomeromycetes</taxon>
        <taxon>Diversisporales</taxon>
        <taxon>Gigasporaceae</taxon>
        <taxon>Racocetra</taxon>
    </lineage>
</organism>
<evidence type="ECO:0000313" key="1">
    <source>
        <dbReference type="EMBL" id="CAG8555343.1"/>
    </source>
</evidence>
<accession>A0A9N9FQW9</accession>
<name>A0A9N9FQW9_9GLOM</name>
<sequence length="110" mass="12661">MSQLCATMNRHHRLKEVELSMKQHKQNNVALPILNESNNVSVVDNDSDNEAEVNEENEQVISVDNWDEIIQWWINMISEEDENAIDTIGNDNVEQIIHNTDHPAINNDAK</sequence>
<dbReference type="EMBL" id="CAJVPZ010005036">
    <property type="protein sequence ID" value="CAG8555343.1"/>
    <property type="molecule type" value="Genomic_DNA"/>
</dbReference>
<proteinExistence type="predicted"/>
<gene>
    <name evidence="1" type="ORF">RFULGI_LOCUS4825</name>
</gene>
<comment type="caution">
    <text evidence="1">The sequence shown here is derived from an EMBL/GenBank/DDBJ whole genome shotgun (WGS) entry which is preliminary data.</text>
</comment>
<evidence type="ECO:0000313" key="2">
    <source>
        <dbReference type="Proteomes" id="UP000789396"/>
    </source>
</evidence>
<reference evidence="1" key="1">
    <citation type="submission" date="2021-06" db="EMBL/GenBank/DDBJ databases">
        <authorList>
            <person name="Kallberg Y."/>
            <person name="Tangrot J."/>
            <person name="Rosling A."/>
        </authorList>
    </citation>
    <scope>NUCLEOTIDE SEQUENCE</scope>
    <source>
        <strain evidence="1">IN212</strain>
    </source>
</reference>
<protein>
    <submittedName>
        <fullName evidence="1">15635_t:CDS:1</fullName>
    </submittedName>
</protein>
<dbReference type="AlphaFoldDB" id="A0A9N9FQW9"/>